<name>A0A0F9IKL0_9ZZZZ</name>
<comment type="caution">
    <text evidence="1">The sequence shown here is derived from an EMBL/GenBank/DDBJ whole genome shotgun (WGS) entry which is preliminary data.</text>
</comment>
<evidence type="ECO:0000313" key="1">
    <source>
        <dbReference type="EMBL" id="KKM28157.1"/>
    </source>
</evidence>
<dbReference type="EMBL" id="LAZR01012179">
    <property type="protein sequence ID" value="KKM28157.1"/>
    <property type="molecule type" value="Genomic_DNA"/>
</dbReference>
<reference evidence="1" key="1">
    <citation type="journal article" date="2015" name="Nature">
        <title>Complex archaea that bridge the gap between prokaryotes and eukaryotes.</title>
        <authorList>
            <person name="Spang A."/>
            <person name="Saw J.H."/>
            <person name="Jorgensen S.L."/>
            <person name="Zaremba-Niedzwiedzka K."/>
            <person name="Martijn J."/>
            <person name="Lind A.E."/>
            <person name="van Eijk R."/>
            <person name="Schleper C."/>
            <person name="Guy L."/>
            <person name="Ettema T.J."/>
        </authorList>
    </citation>
    <scope>NUCLEOTIDE SEQUENCE</scope>
</reference>
<protein>
    <submittedName>
        <fullName evidence="1">Uncharacterized protein</fullName>
    </submittedName>
</protein>
<proteinExistence type="predicted"/>
<organism evidence="1">
    <name type="scientific">marine sediment metagenome</name>
    <dbReference type="NCBI Taxonomy" id="412755"/>
    <lineage>
        <taxon>unclassified sequences</taxon>
        <taxon>metagenomes</taxon>
        <taxon>ecological metagenomes</taxon>
    </lineage>
</organism>
<sequence length="63" mass="6915">MVTTEIGFLKGHRKDAIKEAIKMVKEGGLSAEVIVCRDIPGEHTAGEDCFCDPKILVIFPEDL</sequence>
<accession>A0A0F9IKL0</accession>
<dbReference type="AlphaFoldDB" id="A0A0F9IKL0"/>
<gene>
    <name evidence="1" type="ORF">LCGC14_1567440</name>
</gene>